<accession>A0A382QGL0</accession>
<evidence type="ECO:0000313" key="1">
    <source>
        <dbReference type="EMBL" id="SVC84025.1"/>
    </source>
</evidence>
<reference evidence="1" key="1">
    <citation type="submission" date="2018-05" db="EMBL/GenBank/DDBJ databases">
        <authorList>
            <person name="Lanie J.A."/>
            <person name="Ng W.-L."/>
            <person name="Kazmierczak K.M."/>
            <person name="Andrzejewski T.M."/>
            <person name="Davidsen T.M."/>
            <person name="Wayne K.J."/>
            <person name="Tettelin H."/>
            <person name="Glass J.I."/>
            <person name="Rusch D."/>
            <person name="Podicherti R."/>
            <person name="Tsui H.-C.T."/>
            <person name="Winkler M.E."/>
        </authorList>
    </citation>
    <scope>NUCLEOTIDE SEQUENCE</scope>
</reference>
<sequence length="201" mass="21208">MSLLIALFLIFPVSVGAEQSEALTPADGADFEQAVAALNQNVSDLSKQPGAANSNRTVVFSERSLNGYLRFQGKSLLPTGLSNVSIEIQEGGRLIGTGMLNLDEIGDFPGGSTGALKFLSGSLPVSITVGVEETDRRLHFTLEVVQIGPVTLPSTLAGLLVRRYSVSGRYPDGFDVSAPALLPSAVQDIHIQQGRISIVTQ</sequence>
<dbReference type="AlphaFoldDB" id="A0A382QGL0"/>
<gene>
    <name evidence="1" type="ORF">METZ01_LOCUS336879</name>
</gene>
<proteinExistence type="predicted"/>
<organism evidence="1">
    <name type="scientific">marine metagenome</name>
    <dbReference type="NCBI Taxonomy" id="408172"/>
    <lineage>
        <taxon>unclassified sequences</taxon>
        <taxon>metagenomes</taxon>
        <taxon>ecological metagenomes</taxon>
    </lineage>
</organism>
<protein>
    <submittedName>
        <fullName evidence="1">Uncharacterized protein</fullName>
    </submittedName>
</protein>
<name>A0A382QGL0_9ZZZZ</name>
<dbReference type="EMBL" id="UINC01114016">
    <property type="protein sequence ID" value="SVC84025.1"/>
    <property type="molecule type" value="Genomic_DNA"/>
</dbReference>